<sequence>MIPSGVLPAIRNMKDFDQVLKSKHEAIVLLETRLSQLNSIVTYAKKNHKKVYLHFDLIQGLKADEYGMEFLVREIKPDGIISTRGNVIGLAKKHKLLAIQRMFLLDSIALENNLRLIEKSRPDCIEVLPGLIPSVIDQVHTESGLPIVAGGLIKTEADVIAALDAGAVAVTSSNSDLWEY</sequence>
<dbReference type="Proteomes" id="UP001597383">
    <property type="component" value="Unassembled WGS sequence"/>
</dbReference>
<protein>
    <recommendedName>
        <fullName evidence="1">Glycerol uptake operon antiterminator regulatory protein</fullName>
    </recommendedName>
</protein>
<dbReference type="Pfam" id="PF04309">
    <property type="entry name" value="G3P_antiterm"/>
    <property type="match status" value="1"/>
</dbReference>
<name>A0ABW4W0Q3_9BACI</name>
<keyword evidence="1" id="KW-0694">RNA-binding</keyword>
<keyword evidence="1" id="KW-0805">Transcription regulation</keyword>
<dbReference type="InterPro" id="IPR006699">
    <property type="entry name" value="GlpP"/>
</dbReference>
<dbReference type="PIRSF" id="PIRSF016897">
    <property type="entry name" value="GlpP"/>
    <property type="match status" value="1"/>
</dbReference>
<gene>
    <name evidence="2" type="ORF">ACFSJF_12135</name>
</gene>
<keyword evidence="1" id="KW-0804">Transcription</keyword>
<evidence type="ECO:0000313" key="2">
    <source>
        <dbReference type="EMBL" id="MFD2045023.1"/>
    </source>
</evidence>
<proteinExistence type="predicted"/>
<accession>A0ABW4W0Q3</accession>
<dbReference type="InterPro" id="IPR013785">
    <property type="entry name" value="Aldolase_TIM"/>
</dbReference>
<dbReference type="Gene3D" id="3.20.20.70">
    <property type="entry name" value="Aldolase class I"/>
    <property type="match status" value="1"/>
</dbReference>
<dbReference type="RefSeq" id="WP_377557631.1">
    <property type="nucleotide sequence ID" value="NZ_JBHUHQ010000016.1"/>
</dbReference>
<keyword evidence="1" id="KW-0319">Glycerol metabolism</keyword>
<organism evidence="2 3">
    <name type="scientific">Ornithinibacillus salinisoli</name>
    <dbReference type="NCBI Taxonomy" id="1848459"/>
    <lineage>
        <taxon>Bacteria</taxon>
        <taxon>Bacillati</taxon>
        <taxon>Bacillota</taxon>
        <taxon>Bacilli</taxon>
        <taxon>Bacillales</taxon>
        <taxon>Bacillaceae</taxon>
        <taxon>Ornithinibacillus</taxon>
    </lineage>
</organism>
<reference evidence="3" key="1">
    <citation type="journal article" date="2019" name="Int. J. Syst. Evol. Microbiol.">
        <title>The Global Catalogue of Microorganisms (GCM) 10K type strain sequencing project: providing services to taxonomists for standard genome sequencing and annotation.</title>
        <authorList>
            <consortium name="The Broad Institute Genomics Platform"/>
            <consortium name="The Broad Institute Genome Sequencing Center for Infectious Disease"/>
            <person name="Wu L."/>
            <person name="Ma J."/>
        </authorList>
    </citation>
    <scope>NUCLEOTIDE SEQUENCE [LARGE SCALE GENOMIC DNA]</scope>
    <source>
        <strain evidence="3">R28</strain>
    </source>
</reference>
<keyword evidence="3" id="KW-1185">Reference proteome</keyword>
<dbReference type="EMBL" id="JBHUHQ010000016">
    <property type="protein sequence ID" value="MFD2045023.1"/>
    <property type="molecule type" value="Genomic_DNA"/>
</dbReference>
<comment type="function">
    <text evidence="1">Regulates expression of the glpD operon. In the presence of glycerol 3-phosphate (G3P) causes antitermination of transcription of glpD at the inverted repeat of the leader region to enhance its transcription. Binds and stabilizes glpD leader mRNA.</text>
</comment>
<evidence type="ECO:0000256" key="1">
    <source>
        <dbReference type="PIRNR" id="PIRNR016897"/>
    </source>
</evidence>
<dbReference type="PANTHER" id="PTHR35787">
    <property type="entry name" value="GLYCEROL UPTAKE OPERON ANTITERMINATOR REGULATORY PROTEIN"/>
    <property type="match status" value="1"/>
</dbReference>
<comment type="caution">
    <text evidence="2">The sequence shown here is derived from an EMBL/GenBank/DDBJ whole genome shotgun (WGS) entry which is preliminary data.</text>
</comment>
<dbReference type="PANTHER" id="PTHR35787:SF1">
    <property type="entry name" value="GLYCEROL UPTAKE OPERON ANTITERMINATOR REGULATORY PROTEIN"/>
    <property type="match status" value="1"/>
</dbReference>
<evidence type="ECO:0000313" key="3">
    <source>
        <dbReference type="Proteomes" id="UP001597383"/>
    </source>
</evidence>
<dbReference type="SUPFAM" id="SSF110391">
    <property type="entry name" value="GlpP-like"/>
    <property type="match status" value="1"/>
</dbReference>